<name>A0AAN8TAK3_SOLBU</name>
<evidence type="ECO:0000313" key="1">
    <source>
        <dbReference type="EMBL" id="KAK6781607.1"/>
    </source>
</evidence>
<protein>
    <submittedName>
        <fullName evidence="1">Uncharacterized protein</fullName>
    </submittedName>
</protein>
<comment type="caution">
    <text evidence="1">The sequence shown here is derived from an EMBL/GenBank/DDBJ whole genome shotgun (WGS) entry which is preliminary data.</text>
</comment>
<gene>
    <name evidence="1" type="ORF">RDI58_019403</name>
</gene>
<proteinExistence type="predicted"/>
<dbReference type="AlphaFoldDB" id="A0AAN8TAK3"/>
<keyword evidence="2" id="KW-1185">Reference proteome</keyword>
<sequence>MHFLCLKYRYSPNHIHRSTFFDFDDSRSIFHLYIHLKLLYLHVPNKYANSFDYLS</sequence>
<evidence type="ECO:0000313" key="2">
    <source>
        <dbReference type="Proteomes" id="UP001371456"/>
    </source>
</evidence>
<dbReference type="Proteomes" id="UP001371456">
    <property type="component" value="Unassembled WGS sequence"/>
</dbReference>
<dbReference type="EMBL" id="JBANQN010000008">
    <property type="protein sequence ID" value="KAK6781607.1"/>
    <property type="molecule type" value="Genomic_DNA"/>
</dbReference>
<accession>A0AAN8TAK3</accession>
<organism evidence="1 2">
    <name type="scientific">Solanum bulbocastanum</name>
    <name type="common">Wild potato</name>
    <dbReference type="NCBI Taxonomy" id="147425"/>
    <lineage>
        <taxon>Eukaryota</taxon>
        <taxon>Viridiplantae</taxon>
        <taxon>Streptophyta</taxon>
        <taxon>Embryophyta</taxon>
        <taxon>Tracheophyta</taxon>
        <taxon>Spermatophyta</taxon>
        <taxon>Magnoliopsida</taxon>
        <taxon>eudicotyledons</taxon>
        <taxon>Gunneridae</taxon>
        <taxon>Pentapetalae</taxon>
        <taxon>asterids</taxon>
        <taxon>lamiids</taxon>
        <taxon>Solanales</taxon>
        <taxon>Solanaceae</taxon>
        <taxon>Solanoideae</taxon>
        <taxon>Solaneae</taxon>
        <taxon>Solanum</taxon>
    </lineage>
</organism>
<reference evidence="1 2" key="1">
    <citation type="submission" date="2024-02" db="EMBL/GenBank/DDBJ databases">
        <title>de novo genome assembly of Solanum bulbocastanum strain 11H21.</title>
        <authorList>
            <person name="Hosaka A.J."/>
        </authorList>
    </citation>
    <scope>NUCLEOTIDE SEQUENCE [LARGE SCALE GENOMIC DNA]</scope>
    <source>
        <tissue evidence="1">Young leaves</tissue>
    </source>
</reference>